<gene>
    <name evidence="3" type="ORF">BZA70DRAFT_290843</name>
</gene>
<evidence type="ECO:0000313" key="4">
    <source>
        <dbReference type="Proteomes" id="UP001498771"/>
    </source>
</evidence>
<dbReference type="Proteomes" id="UP001498771">
    <property type="component" value="Unassembled WGS sequence"/>
</dbReference>
<comment type="caution">
    <text evidence="3">The sequence shown here is derived from an EMBL/GenBank/DDBJ whole genome shotgun (WGS) entry which is preliminary data.</text>
</comment>
<dbReference type="InterPro" id="IPR022757">
    <property type="entry name" value="Gsf2"/>
</dbReference>
<dbReference type="GeneID" id="90039759"/>
<keyword evidence="4" id="KW-1185">Reference proteome</keyword>
<evidence type="ECO:0000256" key="1">
    <source>
        <dbReference type="SAM" id="MobiDB-lite"/>
    </source>
</evidence>
<evidence type="ECO:0000256" key="2">
    <source>
        <dbReference type="SAM" id="Phobius"/>
    </source>
</evidence>
<sequence>MSEDQKPAEAPKKDRLIDIYVRLNGDNEKDYCFCLPRDQPVSILYSIFDTLPLVLSPTFFFHRRPIGFHLSTNPGFYTSEGALLFEHSGKETPIDETKRICDVAREGQLFVPIFKTHTRRWVAVVGILLLWLYTDLPEWFTPTPGISLFAIGNRVYEHFFPEIPDPDAPADEHDGSSDWIVDIVFFVFHVLKCSVIFLVFFFGGYNPTSVNPFHEAPDVTADQLRAIGWTGARRITPEEWREENRKRKIEEAGGAVKAYEKGILMSLSTAGISLRRGEGFDTPWGYVRPESEVLPIPEEAPAPAPAVEEAEKTVEAETEKTEEEASAVTTSSDAAPKADTTTPVAPVRKDPFEGIDPEAVLVKLGADYEEKLTKYRRAEISRRMKLGDTVAVALKDWRRIGPVVPPSKEVEVQYKLRKMLEGRPDVYMKTFKEKKNE</sequence>
<keyword evidence="2" id="KW-0472">Membrane</keyword>
<feature type="region of interest" description="Disordered" evidence="1">
    <location>
        <begin position="297"/>
        <end position="351"/>
    </location>
</feature>
<feature type="compositionally biased region" description="Low complexity" evidence="1">
    <location>
        <begin position="326"/>
        <end position="335"/>
    </location>
</feature>
<dbReference type="EMBL" id="JBBJBU010000010">
    <property type="protein sequence ID" value="KAK7203762.1"/>
    <property type="molecule type" value="Genomic_DNA"/>
</dbReference>
<feature type="compositionally biased region" description="Basic and acidic residues" evidence="1">
    <location>
        <begin position="309"/>
        <end position="319"/>
    </location>
</feature>
<feature type="transmembrane region" description="Helical" evidence="2">
    <location>
        <begin position="118"/>
        <end position="134"/>
    </location>
</feature>
<evidence type="ECO:0000313" key="3">
    <source>
        <dbReference type="EMBL" id="KAK7203762.1"/>
    </source>
</evidence>
<dbReference type="RefSeq" id="XP_064766795.1">
    <property type="nucleotide sequence ID" value="XM_064914247.1"/>
</dbReference>
<protein>
    <submittedName>
        <fullName evidence="3">Glucose signaling factor 2-domain-containing protein</fullName>
    </submittedName>
</protein>
<keyword evidence="2" id="KW-1133">Transmembrane helix</keyword>
<feature type="transmembrane region" description="Helical" evidence="2">
    <location>
        <begin position="179"/>
        <end position="202"/>
    </location>
</feature>
<proteinExistence type="predicted"/>
<keyword evidence="2" id="KW-0812">Transmembrane</keyword>
<accession>A0ABR1F1U3</accession>
<dbReference type="Pfam" id="PF11055">
    <property type="entry name" value="Gsf2"/>
    <property type="match status" value="1"/>
</dbReference>
<name>A0ABR1F1U3_9ASCO</name>
<reference evidence="3 4" key="1">
    <citation type="submission" date="2024-03" db="EMBL/GenBank/DDBJ databases">
        <title>Genome-scale model development and genomic sequencing of the oleaginous clade Lipomyces.</title>
        <authorList>
            <consortium name="Lawrence Berkeley National Laboratory"/>
            <person name="Czajka J.J."/>
            <person name="Han Y."/>
            <person name="Kim J."/>
            <person name="Mondo S.J."/>
            <person name="Hofstad B.A."/>
            <person name="Robles A."/>
            <person name="Haridas S."/>
            <person name="Riley R."/>
            <person name="LaButti K."/>
            <person name="Pangilinan J."/>
            <person name="Andreopoulos W."/>
            <person name="Lipzen A."/>
            <person name="Yan J."/>
            <person name="Wang M."/>
            <person name="Ng V."/>
            <person name="Grigoriev I.V."/>
            <person name="Spatafora J.W."/>
            <person name="Magnuson J.K."/>
            <person name="Baker S.E."/>
            <person name="Pomraning K.R."/>
        </authorList>
    </citation>
    <scope>NUCLEOTIDE SEQUENCE [LARGE SCALE GENOMIC DNA]</scope>
    <source>
        <strain evidence="3 4">Phaff 52-87</strain>
    </source>
</reference>
<organism evidence="3 4">
    <name type="scientific">Myxozyma melibiosi</name>
    <dbReference type="NCBI Taxonomy" id="54550"/>
    <lineage>
        <taxon>Eukaryota</taxon>
        <taxon>Fungi</taxon>
        <taxon>Dikarya</taxon>
        <taxon>Ascomycota</taxon>
        <taxon>Saccharomycotina</taxon>
        <taxon>Lipomycetes</taxon>
        <taxon>Lipomycetales</taxon>
        <taxon>Lipomycetaceae</taxon>
        <taxon>Myxozyma</taxon>
    </lineage>
</organism>